<dbReference type="NCBIfam" id="TIGR02436">
    <property type="entry name" value="four helix bundle protein"/>
    <property type="match status" value="1"/>
</dbReference>
<evidence type="ECO:0000313" key="1">
    <source>
        <dbReference type="EMBL" id="PDW03764.1"/>
    </source>
</evidence>
<dbReference type="Gene3D" id="1.20.1440.60">
    <property type="entry name" value="23S rRNA-intervening sequence"/>
    <property type="match status" value="1"/>
</dbReference>
<dbReference type="PANTHER" id="PTHR38471">
    <property type="entry name" value="FOUR HELIX BUNDLE PROTEIN"/>
    <property type="match status" value="1"/>
</dbReference>
<dbReference type="RefSeq" id="WP_097643417.1">
    <property type="nucleotide sequence ID" value="NZ_NQWI01000022.1"/>
</dbReference>
<dbReference type="InterPro" id="IPR036583">
    <property type="entry name" value="23S_rRNA_IVS_sf"/>
</dbReference>
<dbReference type="SUPFAM" id="SSF158446">
    <property type="entry name" value="IVS-encoded protein-like"/>
    <property type="match status" value="1"/>
</dbReference>
<name>A0A2A6RKX0_9CHLR</name>
<accession>A0A2A6RKX0</accession>
<dbReference type="PANTHER" id="PTHR38471:SF2">
    <property type="entry name" value="FOUR HELIX BUNDLE PROTEIN"/>
    <property type="match status" value="1"/>
</dbReference>
<gene>
    <name evidence="1" type="ORF">CJ255_07235</name>
</gene>
<sequence>MSLFEQQLMDRLEAYALRVIGVYQALPDYPAAGHQVAQTLGKQLLRSGTAVGANFAEARRSHSLADKAAKQQICIKELEETAYWLRLLVKANILSATSLDPLLAETNELTAIFVASVRKLRAKADSR</sequence>
<dbReference type="EMBL" id="NQWI01000022">
    <property type="protein sequence ID" value="PDW03764.1"/>
    <property type="molecule type" value="Genomic_DNA"/>
</dbReference>
<proteinExistence type="predicted"/>
<keyword evidence="2" id="KW-1185">Reference proteome</keyword>
<reference evidence="2" key="1">
    <citation type="submission" date="2017-08" db="EMBL/GenBank/DDBJ databases">
        <authorList>
            <person name="Grouzdev D.S."/>
            <person name="Gaisin V.A."/>
            <person name="Rysina M.S."/>
            <person name="Gorlenko V.M."/>
        </authorList>
    </citation>
    <scope>NUCLEOTIDE SEQUENCE [LARGE SCALE GENOMIC DNA]</scope>
    <source>
        <strain evidence="2">Kir15-3F</strain>
    </source>
</reference>
<organism evidence="1 2">
    <name type="scientific">Candidatus Viridilinea mediisalina</name>
    <dbReference type="NCBI Taxonomy" id="2024553"/>
    <lineage>
        <taxon>Bacteria</taxon>
        <taxon>Bacillati</taxon>
        <taxon>Chloroflexota</taxon>
        <taxon>Chloroflexia</taxon>
        <taxon>Chloroflexales</taxon>
        <taxon>Chloroflexineae</taxon>
        <taxon>Oscillochloridaceae</taxon>
        <taxon>Candidatus Viridilinea</taxon>
    </lineage>
</organism>
<dbReference type="Pfam" id="PF05635">
    <property type="entry name" value="23S_rRNA_IVP"/>
    <property type="match status" value="1"/>
</dbReference>
<dbReference type="Proteomes" id="UP000220527">
    <property type="component" value="Unassembled WGS sequence"/>
</dbReference>
<protein>
    <recommendedName>
        <fullName evidence="3">Four helix bundle protein</fullName>
    </recommendedName>
</protein>
<evidence type="ECO:0008006" key="3">
    <source>
        <dbReference type="Google" id="ProtNLM"/>
    </source>
</evidence>
<dbReference type="OrthoDB" id="285993at2"/>
<comment type="caution">
    <text evidence="1">The sequence shown here is derived from an EMBL/GenBank/DDBJ whole genome shotgun (WGS) entry which is preliminary data.</text>
</comment>
<dbReference type="InterPro" id="IPR012657">
    <property type="entry name" value="23S_rRNA-intervening_sequence"/>
</dbReference>
<dbReference type="AlphaFoldDB" id="A0A2A6RKX0"/>
<dbReference type="PIRSF" id="PIRSF035652">
    <property type="entry name" value="CHP02436"/>
    <property type="match status" value="1"/>
</dbReference>
<evidence type="ECO:0000313" key="2">
    <source>
        <dbReference type="Proteomes" id="UP000220527"/>
    </source>
</evidence>